<evidence type="ECO:0000259" key="6">
    <source>
        <dbReference type="Pfam" id="PF00107"/>
    </source>
</evidence>
<feature type="domain" description="Alcohol dehydrogenase-like C-terminal" evidence="6">
    <location>
        <begin position="202"/>
        <end position="329"/>
    </location>
</feature>
<gene>
    <name evidence="8" type="ORF">G210_1496</name>
</gene>
<evidence type="ECO:0000313" key="9">
    <source>
        <dbReference type="Proteomes" id="UP000011777"/>
    </source>
</evidence>
<dbReference type="SUPFAM" id="SSF50129">
    <property type="entry name" value="GroES-like"/>
    <property type="match status" value="1"/>
</dbReference>
<evidence type="ECO:0000256" key="4">
    <source>
        <dbReference type="ARBA" id="ARBA00023002"/>
    </source>
</evidence>
<dbReference type="CDD" id="cd08284">
    <property type="entry name" value="FDH_like_2"/>
    <property type="match status" value="1"/>
</dbReference>
<dbReference type="InterPro" id="IPR002328">
    <property type="entry name" value="ADH_Zn_CS"/>
</dbReference>
<comment type="caution">
    <text evidence="8">The sequence shown here is derived from an EMBL/GenBank/DDBJ whole genome shotgun (WGS) entry which is preliminary data.</text>
</comment>
<dbReference type="Pfam" id="PF00107">
    <property type="entry name" value="ADH_zinc_N"/>
    <property type="match status" value="1"/>
</dbReference>
<keyword evidence="2 5" id="KW-0479">Metal-binding</keyword>
<evidence type="ECO:0000313" key="8">
    <source>
        <dbReference type="EMBL" id="EMG48015.1"/>
    </source>
</evidence>
<dbReference type="AlphaFoldDB" id="M3JYG1"/>
<dbReference type="PANTHER" id="PTHR42813">
    <property type="entry name" value="ZINC-TYPE ALCOHOL DEHYDROGENASE-LIKE"/>
    <property type="match status" value="1"/>
</dbReference>
<dbReference type="Proteomes" id="UP000011777">
    <property type="component" value="Unassembled WGS sequence"/>
</dbReference>
<dbReference type="InterPro" id="IPR036291">
    <property type="entry name" value="NAD(P)-bd_dom_sf"/>
</dbReference>
<evidence type="ECO:0000256" key="5">
    <source>
        <dbReference type="RuleBase" id="RU361277"/>
    </source>
</evidence>
<name>M3JYG1_CANMX</name>
<evidence type="ECO:0000256" key="3">
    <source>
        <dbReference type="ARBA" id="ARBA00022833"/>
    </source>
</evidence>
<dbReference type="GO" id="GO:0016491">
    <property type="term" value="F:oxidoreductase activity"/>
    <property type="evidence" value="ECO:0007669"/>
    <property type="project" value="UniProtKB-KW"/>
</dbReference>
<sequence length="375" mass="41450">MTSIPSTMKAIVFHGPYDIRTEERPTPKIINPDDVLIKVKYSGLCGTDLHSYRGHIKGPIGTILGHEFVGTVVDIGSAITKFKVGDDIISNFSIECGECWYCKHGYSGQCDFTNTFGKIGLDGGQAEYVRVPYAESTIVKKPKSSGKNDEVDDSVYVLMADIFTTGYYGVKKIIDFLSIPAAKGIELQSFKDVHILQLGAGPVGLCGLRILKYFGFTNVVVVDNVPSRLEEAEKLGASHTINFDTSSDGIKEYISRKTGNVGFDAVLEVVGSKDAHKTAFDAVRRNGYISSIGMGHDEFPFNGLDVYLKNINISFGRCHSWSLFPESLEIFEHMKIDLTTFIDYKAKLEDSKEAFDLFDKHKVKKVVFDLTGETV</sequence>
<dbReference type="eggNOG" id="KOG0024">
    <property type="taxonomic scope" value="Eukaryota"/>
</dbReference>
<dbReference type="OrthoDB" id="3941538at2759"/>
<dbReference type="OMA" id="KCSSRCA"/>
<keyword evidence="3 5" id="KW-0862">Zinc</keyword>
<evidence type="ECO:0000259" key="7">
    <source>
        <dbReference type="Pfam" id="PF08240"/>
    </source>
</evidence>
<evidence type="ECO:0008006" key="10">
    <source>
        <dbReference type="Google" id="ProtNLM"/>
    </source>
</evidence>
<evidence type="ECO:0000256" key="2">
    <source>
        <dbReference type="ARBA" id="ARBA00022723"/>
    </source>
</evidence>
<dbReference type="InterPro" id="IPR013154">
    <property type="entry name" value="ADH-like_N"/>
</dbReference>
<feature type="domain" description="Alcohol dehydrogenase-like N-terminal" evidence="7">
    <location>
        <begin position="32"/>
        <end position="142"/>
    </location>
</feature>
<keyword evidence="4" id="KW-0560">Oxidoreductase</keyword>
<dbReference type="HOGENOM" id="CLU_026673_11_3_1"/>
<evidence type="ECO:0000256" key="1">
    <source>
        <dbReference type="ARBA" id="ARBA00001947"/>
    </source>
</evidence>
<dbReference type="InterPro" id="IPR011032">
    <property type="entry name" value="GroES-like_sf"/>
</dbReference>
<dbReference type="GO" id="GO:0008270">
    <property type="term" value="F:zinc ion binding"/>
    <property type="evidence" value="ECO:0007669"/>
    <property type="project" value="InterPro"/>
</dbReference>
<reference evidence="8 9" key="1">
    <citation type="submission" date="2013-02" db="EMBL/GenBank/DDBJ databases">
        <title>Genome sequence of Candida maltosa Xu316, a potential industrial strain for xylitol and ethanol production.</title>
        <authorList>
            <person name="Yu J."/>
            <person name="Wang Q."/>
            <person name="Geng X."/>
            <person name="Bao W."/>
            <person name="He P."/>
            <person name="Cai J."/>
        </authorList>
    </citation>
    <scope>NUCLEOTIDE SEQUENCE [LARGE SCALE GENOMIC DNA]</scope>
    <source>
        <strain evidence="9">Xu316</strain>
    </source>
</reference>
<protein>
    <recommendedName>
        <fullName evidence="10">Enoyl reductase (ER) domain-containing protein</fullName>
    </recommendedName>
</protein>
<dbReference type="STRING" id="1245528.M3JYG1"/>
<dbReference type="InterPro" id="IPR013149">
    <property type="entry name" value="ADH-like_C"/>
</dbReference>
<dbReference type="Gene3D" id="3.40.50.720">
    <property type="entry name" value="NAD(P)-binding Rossmann-like Domain"/>
    <property type="match status" value="1"/>
</dbReference>
<accession>M3JYG1</accession>
<dbReference type="PANTHER" id="PTHR42813:SF2">
    <property type="entry name" value="DEHYDROGENASE, ZINC-CONTAINING, PUTATIVE (AFU_ORTHOLOGUE AFUA_2G02810)-RELATED"/>
    <property type="match status" value="1"/>
</dbReference>
<dbReference type="EMBL" id="AOGT01001309">
    <property type="protein sequence ID" value="EMG48015.1"/>
    <property type="molecule type" value="Genomic_DNA"/>
</dbReference>
<dbReference type="Pfam" id="PF08240">
    <property type="entry name" value="ADH_N"/>
    <property type="match status" value="1"/>
</dbReference>
<dbReference type="SUPFAM" id="SSF51735">
    <property type="entry name" value="NAD(P)-binding Rossmann-fold domains"/>
    <property type="match status" value="1"/>
</dbReference>
<keyword evidence="9" id="KW-1185">Reference proteome</keyword>
<comment type="cofactor">
    <cofactor evidence="1 5">
        <name>Zn(2+)</name>
        <dbReference type="ChEBI" id="CHEBI:29105"/>
    </cofactor>
</comment>
<dbReference type="Gene3D" id="3.90.180.10">
    <property type="entry name" value="Medium-chain alcohol dehydrogenases, catalytic domain"/>
    <property type="match status" value="1"/>
</dbReference>
<dbReference type="PROSITE" id="PS00059">
    <property type="entry name" value="ADH_ZINC"/>
    <property type="match status" value="1"/>
</dbReference>
<comment type="similarity">
    <text evidence="5">Belongs to the zinc-containing alcohol dehydrogenase family.</text>
</comment>
<organism evidence="8 9">
    <name type="scientific">Candida maltosa (strain Xu316)</name>
    <name type="common">Yeast</name>
    <dbReference type="NCBI Taxonomy" id="1245528"/>
    <lineage>
        <taxon>Eukaryota</taxon>
        <taxon>Fungi</taxon>
        <taxon>Dikarya</taxon>
        <taxon>Ascomycota</taxon>
        <taxon>Saccharomycotina</taxon>
        <taxon>Pichiomycetes</taxon>
        <taxon>Debaryomycetaceae</taxon>
        <taxon>Candida/Lodderomyces clade</taxon>
        <taxon>Candida</taxon>
    </lineage>
</organism>
<proteinExistence type="inferred from homology"/>